<dbReference type="AlphaFoldDB" id="A0A0L0NL97"/>
<keyword evidence="2" id="KW-1185">Reference proteome</keyword>
<protein>
    <submittedName>
        <fullName evidence="1">Uncharacterized protein</fullName>
    </submittedName>
</protein>
<accession>A0A0L0NL97</accession>
<gene>
    <name evidence="1" type="ORF">TOPH_00077</name>
</gene>
<name>A0A0L0NL97_TOLOC</name>
<sequence>MRLFGTEKNDASPIAIHSARTEHHGRQIRSLPRRACASCFLNGSLGQHFEAQALLRMQRRKVEARRVHAVLDRQRPGRRLQVARGPVQDLHARVWLQGMRWRAGPADVHYCDKI</sequence>
<comment type="caution">
    <text evidence="1">The sequence shown here is derived from an EMBL/GenBank/DDBJ whole genome shotgun (WGS) entry which is preliminary data.</text>
</comment>
<organism evidence="1 2">
    <name type="scientific">Tolypocladium ophioglossoides (strain CBS 100239)</name>
    <name type="common">Snaketongue truffleclub</name>
    <name type="synonym">Elaphocordyceps ophioglossoides</name>
    <dbReference type="NCBI Taxonomy" id="1163406"/>
    <lineage>
        <taxon>Eukaryota</taxon>
        <taxon>Fungi</taxon>
        <taxon>Dikarya</taxon>
        <taxon>Ascomycota</taxon>
        <taxon>Pezizomycotina</taxon>
        <taxon>Sordariomycetes</taxon>
        <taxon>Hypocreomycetidae</taxon>
        <taxon>Hypocreales</taxon>
        <taxon>Ophiocordycipitaceae</taxon>
        <taxon>Tolypocladium</taxon>
    </lineage>
</organism>
<evidence type="ECO:0000313" key="2">
    <source>
        <dbReference type="Proteomes" id="UP000036947"/>
    </source>
</evidence>
<proteinExistence type="predicted"/>
<dbReference type="OrthoDB" id="10397438at2759"/>
<reference evidence="1 2" key="1">
    <citation type="journal article" date="2015" name="BMC Genomics">
        <title>The genome of the truffle-parasite Tolypocladium ophioglossoides and the evolution of antifungal peptaibiotics.</title>
        <authorList>
            <person name="Quandt C.A."/>
            <person name="Bushley K.E."/>
            <person name="Spatafora J.W."/>
        </authorList>
    </citation>
    <scope>NUCLEOTIDE SEQUENCE [LARGE SCALE GENOMIC DNA]</scope>
    <source>
        <strain evidence="1 2">CBS 100239</strain>
    </source>
</reference>
<dbReference type="EMBL" id="LFRF01000001">
    <property type="protein sequence ID" value="KND94897.1"/>
    <property type="molecule type" value="Genomic_DNA"/>
</dbReference>
<dbReference type="Proteomes" id="UP000036947">
    <property type="component" value="Unassembled WGS sequence"/>
</dbReference>
<evidence type="ECO:0000313" key="1">
    <source>
        <dbReference type="EMBL" id="KND94897.1"/>
    </source>
</evidence>